<proteinExistence type="predicted"/>
<comment type="caution">
    <text evidence="1">The sequence shown here is derived from an EMBL/GenBank/DDBJ whole genome shotgun (WGS) entry which is preliminary data.</text>
</comment>
<accession>A0ACC3A5V9</accession>
<reference evidence="1" key="1">
    <citation type="submission" date="2022-10" db="EMBL/GenBank/DDBJ databases">
        <title>Culturing micro-colonial fungi from biological soil crusts in the Mojave desert and describing Neophaeococcomyces mojavensis, and introducing the new genera and species Taxawa tesnikishii.</title>
        <authorList>
            <person name="Kurbessoian T."/>
            <person name="Stajich J.E."/>
        </authorList>
    </citation>
    <scope>NUCLEOTIDE SEQUENCE</scope>
    <source>
        <strain evidence="1">JES_112</strain>
    </source>
</reference>
<dbReference type="Proteomes" id="UP001172386">
    <property type="component" value="Unassembled WGS sequence"/>
</dbReference>
<keyword evidence="2" id="KW-1185">Reference proteome</keyword>
<dbReference type="EMBL" id="JAPDRQ010000093">
    <property type="protein sequence ID" value="KAJ9655596.1"/>
    <property type="molecule type" value="Genomic_DNA"/>
</dbReference>
<organism evidence="1 2">
    <name type="scientific">Neophaeococcomyces mojaviensis</name>
    <dbReference type="NCBI Taxonomy" id="3383035"/>
    <lineage>
        <taxon>Eukaryota</taxon>
        <taxon>Fungi</taxon>
        <taxon>Dikarya</taxon>
        <taxon>Ascomycota</taxon>
        <taxon>Pezizomycotina</taxon>
        <taxon>Eurotiomycetes</taxon>
        <taxon>Chaetothyriomycetidae</taxon>
        <taxon>Chaetothyriales</taxon>
        <taxon>Chaetothyriales incertae sedis</taxon>
        <taxon>Neophaeococcomyces</taxon>
    </lineage>
</organism>
<protein>
    <submittedName>
        <fullName evidence="1">Uncharacterized protein</fullName>
    </submittedName>
</protein>
<name>A0ACC3A5V9_9EURO</name>
<sequence length="932" mass="102575">MPWFKSRKSKSDDTATRSHELPAQPASQTSQTENQFLQRGDELFNEGEYQNAVFMYSEALRGDKNNALLYLKSSFARMLSTPPQLDEALNDVNSAIRLNQSMGNAWKQKGDIYMRKGDYHAAEEALIRATGLLQGLEKVQAQQSLTEVRSRNVTQTLLARNPSIQVTTEPPVNPDVQNQPRTPQRATTTTLPTRSASTYSNSPFSRPQPPSNVPANLSPSSPVSPQSPLSPAAGLGVPSPSTSSTARSPSPLPAAQSEMLAQQLDVPTEAPPQYSAAPTLPTNLVGGASGFIYEGQRTNLQNALTIRRQGALYLRPYTAEGQIDSIQLLFHAHTYLQSILLDLPPQSQVHQTWKRYHCDTISYPGTTFIDLDCESAASHEGNHHGTTSVTGYSEEYREYQLLQQPILNLFFEAQTIPPVMTIDKVVERIQLLQRQPTLEDNSGLRQILGLGPVLFSLPTTRQTSIQDICMSFHRGQYDAPTRFVDFLTTGAFTRHIFGTGGIGLTNFLFHILLGAELYIRLKQAGAGVRYPNIMTNTTSALVVIAQQWMENVTIRVTRPAIGSPTGTRPKHTLVANNYTRQSEGLIRFAEALAWPFLDEARQNIENAYNSLIANPNNVHDYIKDWLYGLCLPGKYFRHRIMSCLVLASPSAKQISSAPYYDNGLVVGNKSYWPKRTVLGRVLGGMKTPKSTCGWIGPVPAPVGFSTGWILLNARRVNFPVPALDDLTETDLEILGFSEADAALDPQGLIRQISDVNLWNPPVSLPTRATTGNPNATEATAAVRLEAIRLEEVVLSDSTAIVGTKQYRPMLDFMCHGKRVTFTLYSNPVFVHVPKCVGASHPIHQRQVQKHFGNIVLTKNLKDGAGVLPPVGQQSMIIIDATETGEEAFARAWCAESGRHAIIRKNGIGCFTCATNLTASRTGLGFGVLIWCR</sequence>
<evidence type="ECO:0000313" key="1">
    <source>
        <dbReference type="EMBL" id="KAJ9655596.1"/>
    </source>
</evidence>
<evidence type="ECO:0000313" key="2">
    <source>
        <dbReference type="Proteomes" id="UP001172386"/>
    </source>
</evidence>
<gene>
    <name evidence="1" type="ORF">H2198_005597</name>
</gene>